<dbReference type="GO" id="GO:0005886">
    <property type="term" value="C:plasma membrane"/>
    <property type="evidence" value="ECO:0007669"/>
    <property type="project" value="UniProtKB-SubCell"/>
</dbReference>
<dbReference type="GO" id="GO:0006605">
    <property type="term" value="P:protein targeting"/>
    <property type="evidence" value="ECO:0007669"/>
    <property type="project" value="UniProtKB-UniRule"/>
</dbReference>
<dbReference type="Gene3D" id="1.20.5.1030">
    <property type="entry name" value="Preprotein translocase secy subunit"/>
    <property type="match status" value="1"/>
</dbReference>
<evidence type="ECO:0000256" key="1">
    <source>
        <dbReference type="ARBA" id="ARBA00004370"/>
    </source>
</evidence>
<dbReference type="GO" id="GO:0008320">
    <property type="term" value="F:protein transmembrane transporter activity"/>
    <property type="evidence" value="ECO:0007669"/>
    <property type="project" value="UniProtKB-UniRule"/>
</dbReference>
<proteinExistence type="inferred from homology"/>
<dbReference type="GO" id="GO:0065002">
    <property type="term" value="P:intracellular protein transmembrane transport"/>
    <property type="evidence" value="ECO:0007669"/>
    <property type="project" value="UniProtKB-UniRule"/>
</dbReference>
<dbReference type="STRING" id="1219058.AOA14_12045"/>
<keyword evidence="7 9" id="KW-0811">Translocation</keyword>
<evidence type="ECO:0000256" key="2">
    <source>
        <dbReference type="ARBA" id="ARBA00022448"/>
    </source>
</evidence>
<keyword evidence="8 9" id="KW-0472">Membrane</keyword>
<dbReference type="PRINTS" id="PR01650">
    <property type="entry name" value="SECETRNLCASE"/>
</dbReference>
<feature type="transmembrane region" description="Helical" evidence="9">
    <location>
        <begin position="40"/>
        <end position="67"/>
    </location>
</feature>
<dbReference type="KEGG" id="ster:AOA14_12045"/>
<dbReference type="PANTHER" id="PTHR33910:SF1">
    <property type="entry name" value="PROTEIN TRANSLOCASE SUBUNIT SECE"/>
    <property type="match status" value="1"/>
</dbReference>
<comment type="similarity">
    <text evidence="9">Belongs to the SecE/SEC61-gamma family.</text>
</comment>
<keyword evidence="4 9" id="KW-0812">Transmembrane</keyword>
<sequence length="72" mass="7978">MKDGTIDMARPKIGEFVNQVKAEAGKIVWPTGRETMQTTIMVLIMTILLSLFFFGVDTVFKLIVGWLTSLAG</sequence>
<dbReference type="NCBIfam" id="TIGR00964">
    <property type="entry name" value="secE_bact"/>
    <property type="match status" value="1"/>
</dbReference>
<comment type="subcellular location">
    <subcellularLocation>
        <location evidence="9">Cell membrane</location>
        <topology evidence="9">Single-pass membrane protein</topology>
    </subcellularLocation>
    <subcellularLocation>
        <location evidence="1">Membrane</location>
    </subcellularLocation>
</comment>
<protein>
    <recommendedName>
        <fullName evidence="9">Protein translocase subunit SecE</fullName>
    </recommendedName>
</protein>
<dbReference type="GO" id="GO:0009306">
    <property type="term" value="P:protein secretion"/>
    <property type="evidence" value="ECO:0007669"/>
    <property type="project" value="UniProtKB-UniRule"/>
</dbReference>
<evidence type="ECO:0000256" key="4">
    <source>
        <dbReference type="ARBA" id="ARBA00022692"/>
    </source>
</evidence>
<dbReference type="InterPro" id="IPR005807">
    <property type="entry name" value="SecE_bac"/>
</dbReference>
<keyword evidence="5 9" id="KW-0653">Protein transport</keyword>
<reference evidence="11" key="1">
    <citation type="submission" date="2015-11" db="EMBL/GenBank/DDBJ databases">
        <title>Complete genome sequence of a polyethylene glycol-degrading strain Sphingopyxis terrae strain 203-1 (NBRC 15098).</title>
        <authorList>
            <person name="Yoshiyuki O."/>
            <person name="Shouta N."/>
            <person name="Nagata Y."/>
            <person name="Numata M."/>
            <person name="Tsuchikane K."/>
            <person name="Hosoyama A."/>
            <person name="Yamazoe A."/>
            <person name="Tsuda M."/>
            <person name="Fujita N."/>
            <person name="Kawai F."/>
        </authorList>
    </citation>
    <scope>NUCLEOTIDE SEQUENCE [LARGE SCALE GENOMIC DNA]</scope>
    <source>
        <strain evidence="11">203-1</strain>
    </source>
</reference>
<dbReference type="PANTHER" id="PTHR33910">
    <property type="entry name" value="PROTEIN TRANSLOCASE SUBUNIT SECE"/>
    <property type="match status" value="1"/>
</dbReference>
<dbReference type="HAMAP" id="MF_00422">
    <property type="entry name" value="SecE"/>
    <property type="match status" value="1"/>
</dbReference>
<dbReference type="InterPro" id="IPR038379">
    <property type="entry name" value="SecE_sf"/>
</dbReference>
<dbReference type="PROSITE" id="PS01067">
    <property type="entry name" value="SECE_SEC61G"/>
    <property type="match status" value="1"/>
</dbReference>
<dbReference type="Pfam" id="PF00584">
    <property type="entry name" value="SecE"/>
    <property type="match status" value="1"/>
</dbReference>
<dbReference type="GO" id="GO:0043952">
    <property type="term" value="P:protein transport by the Sec complex"/>
    <property type="evidence" value="ECO:0007669"/>
    <property type="project" value="UniProtKB-UniRule"/>
</dbReference>
<dbReference type="AlphaFoldDB" id="A0A142W1C3"/>
<keyword evidence="6 9" id="KW-1133">Transmembrane helix</keyword>
<accession>A0A142W1C3</accession>
<comment type="function">
    <text evidence="9">Essential subunit of the Sec protein translocation channel SecYEG. Clamps together the 2 halves of SecY. May contact the channel plug during translocation.</text>
</comment>
<organism evidence="10 11">
    <name type="scientific">Sphingopyxis terrae subsp. terrae NBRC 15098</name>
    <dbReference type="NCBI Taxonomy" id="1219058"/>
    <lineage>
        <taxon>Bacteria</taxon>
        <taxon>Pseudomonadati</taxon>
        <taxon>Pseudomonadota</taxon>
        <taxon>Alphaproteobacteria</taxon>
        <taxon>Sphingomonadales</taxon>
        <taxon>Sphingomonadaceae</taxon>
        <taxon>Sphingopyxis</taxon>
    </lineage>
</organism>
<evidence type="ECO:0000256" key="3">
    <source>
        <dbReference type="ARBA" id="ARBA00022475"/>
    </source>
</evidence>
<name>A0A142W1C3_9SPHN</name>
<evidence type="ECO:0000256" key="7">
    <source>
        <dbReference type="ARBA" id="ARBA00023010"/>
    </source>
</evidence>
<evidence type="ECO:0000313" key="11">
    <source>
        <dbReference type="Proteomes" id="UP000076234"/>
    </source>
</evidence>
<evidence type="ECO:0000256" key="6">
    <source>
        <dbReference type="ARBA" id="ARBA00022989"/>
    </source>
</evidence>
<evidence type="ECO:0000256" key="5">
    <source>
        <dbReference type="ARBA" id="ARBA00022927"/>
    </source>
</evidence>
<comment type="subunit">
    <text evidence="9">Component of the Sec protein translocase complex. Heterotrimer consisting of SecY, SecE and SecG subunits. The heterotrimers can form oligomers, although 1 heterotrimer is thought to be able to translocate proteins. Interacts with the ribosome. Interacts with SecDF, and other proteins may be involved. Interacts with SecA.</text>
</comment>
<evidence type="ECO:0000256" key="8">
    <source>
        <dbReference type="ARBA" id="ARBA00023136"/>
    </source>
</evidence>
<dbReference type="Proteomes" id="UP000076234">
    <property type="component" value="Chromosome"/>
</dbReference>
<keyword evidence="3 9" id="KW-1003">Cell membrane</keyword>
<evidence type="ECO:0000256" key="9">
    <source>
        <dbReference type="HAMAP-Rule" id="MF_00422"/>
    </source>
</evidence>
<reference evidence="10 11" key="2">
    <citation type="journal article" date="2016" name="Genome Announc.">
        <title>Complete Genome Sequence of Sphingopyxis terrae Strain 203-1 (NBRC 111660), a Polyethylene Glycol Degrader.</title>
        <authorList>
            <person name="Ohtsubo Y."/>
            <person name="Nonoyama S."/>
            <person name="Nagata Y."/>
            <person name="Numata M."/>
            <person name="Tsuchikane K."/>
            <person name="Hosoyama A."/>
            <person name="Yamazoe A."/>
            <person name="Tsuda M."/>
            <person name="Fujita N."/>
            <person name="Kawai F."/>
        </authorList>
    </citation>
    <scope>NUCLEOTIDE SEQUENCE [LARGE SCALE GENOMIC DNA]</scope>
    <source>
        <strain evidence="10 11">203-1</strain>
    </source>
</reference>
<keyword evidence="2 9" id="KW-0813">Transport</keyword>
<dbReference type="EMBL" id="CP013342">
    <property type="protein sequence ID" value="AMU95337.1"/>
    <property type="molecule type" value="Genomic_DNA"/>
</dbReference>
<evidence type="ECO:0000313" key="10">
    <source>
        <dbReference type="EMBL" id="AMU95337.1"/>
    </source>
</evidence>
<gene>
    <name evidence="9" type="primary">secE</name>
    <name evidence="10" type="ORF">AOA14_12045</name>
</gene>
<dbReference type="InterPro" id="IPR001901">
    <property type="entry name" value="Translocase_SecE/Sec61-g"/>
</dbReference>